<evidence type="ECO:0000256" key="2">
    <source>
        <dbReference type="PROSITE-ProRule" id="PRU01213"/>
    </source>
</evidence>
<organism evidence="4 5">
    <name type="scientific">Scleromatobacter humisilvae</name>
    <dbReference type="NCBI Taxonomy" id="2897159"/>
    <lineage>
        <taxon>Bacteria</taxon>
        <taxon>Pseudomonadati</taxon>
        <taxon>Pseudomonadota</taxon>
        <taxon>Betaproteobacteria</taxon>
        <taxon>Burkholderiales</taxon>
        <taxon>Sphaerotilaceae</taxon>
        <taxon>Scleromatobacter</taxon>
    </lineage>
</organism>
<dbReference type="InterPro" id="IPR004606">
    <property type="entry name" value="Mop_domain"/>
</dbReference>
<feature type="domain" description="Mop" evidence="3">
    <location>
        <begin position="74"/>
        <end position="140"/>
    </location>
</feature>
<dbReference type="RefSeq" id="WP_275683044.1">
    <property type="nucleotide sequence ID" value="NZ_JAJLJH010000003.1"/>
</dbReference>
<proteinExistence type="predicted"/>
<gene>
    <name evidence="4" type="ORF">LPC04_14950</name>
</gene>
<dbReference type="SUPFAM" id="SSF50331">
    <property type="entry name" value="MOP-like"/>
    <property type="match status" value="2"/>
</dbReference>
<dbReference type="Pfam" id="PF03459">
    <property type="entry name" value="TOBE"/>
    <property type="match status" value="2"/>
</dbReference>
<feature type="domain" description="Mop" evidence="3">
    <location>
        <begin position="2"/>
        <end position="68"/>
    </location>
</feature>
<accession>A0A9X1YIY3</accession>
<comment type="caution">
    <text evidence="4">The sequence shown here is derived from an EMBL/GenBank/DDBJ whole genome shotgun (WGS) entry which is preliminary data.</text>
</comment>
<sequence length="142" mass="14713">MKTSARNQYAGAIRSVESGPVTTEVSIEIAGGHVLAATLTTSSAKRMNLHPGQQALVLIKASSVVLVTDADGYVLSARNQLAGTVSRVDRGAVSTVVRLALPGGEEVTCTVTNDAVDDLKLRTGQAATAIFKAYQVFVAVKA</sequence>
<dbReference type="InterPro" id="IPR008995">
    <property type="entry name" value="Mo/tungstate-bd_C_term_dom"/>
</dbReference>
<evidence type="ECO:0000313" key="5">
    <source>
        <dbReference type="Proteomes" id="UP001139353"/>
    </source>
</evidence>
<dbReference type="PANTHER" id="PTHR30432:SF1">
    <property type="entry name" value="DNA-BINDING TRANSCRIPTIONAL DUAL REGULATOR MODE"/>
    <property type="match status" value="1"/>
</dbReference>
<keyword evidence="1 2" id="KW-0500">Molybdenum</keyword>
<dbReference type="Proteomes" id="UP001139353">
    <property type="component" value="Unassembled WGS sequence"/>
</dbReference>
<reference evidence="4" key="1">
    <citation type="submission" date="2021-11" db="EMBL/GenBank/DDBJ databases">
        <title>BS-T2-15 a new species belonging to the Comamonadaceae family isolated from the soil of a French oak forest.</title>
        <authorList>
            <person name="Mieszkin S."/>
            <person name="Alain K."/>
        </authorList>
    </citation>
    <scope>NUCLEOTIDE SEQUENCE</scope>
    <source>
        <strain evidence="4">BS-T2-15</strain>
    </source>
</reference>
<evidence type="ECO:0000256" key="1">
    <source>
        <dbReference type="ARBA" id="ARBA00022505"/>
    </source>
</evidence>
<keyword evidence="5" id="KW-1185">Reference proteome</keyword>
<dbReference type="AlphaFoldDB" id="A0A9X1YIY3"/>
<dbReference type="PROSITE" id="PS51866">
    <property type="entry name" value="MOP"/>
    <property type="match status" value="2"/>
</dbReference>
<dbReference type="EMBL" id="JAJLJH010000003">
    <property type="protein sequence ID" value="MCK9687008.1"/>
    <property type="molecule type" value="Genomic_DNA"/>
</dbReference>
<dbReference type="PANTHER" id="PTHR30432">
    <property type="entry name" value="TRANSCRIPTIONAL REGULATOR MODE"/>
    <property type="match status" value="1"/>
</dbReference>
<evidence type="ECO:0000259" key="3">
    <source>
        <dbReference type="PROSITE" id="PS51866"/>
    </source>
</evidence>
<name>A0A9X1YIY3_9BURK</name>
<dbReference type="InterPro" id="IPR005116">
    <property type="entry name" value="Transp-assoc_OB_typ1"/>
</dbReference>
<dbReference type="GO" id="GO:0015689">
    <property type="term" value="P:molybdate ion transport"/>
    <property type="evidence" value="ECO:0007669"/>
    <property type="project" value="InterPro"/>
</dbReference>
<dbReference type="InterPro" id="IPR051815">
    <property type="entry name" value="Molybdate_resp_trans_reg"/>
</dbReference>
<dbReference type="NCBIfam" id="TIGR00638">
    <property type="entry name" value="Mop"/>
    <property type="match status" value="2"/>
</dbReference>
<evidence type="ECO:0000313" key="4">
    <source>
        <dbReference type="EMBL" id="MCK9687008.1"/>
    </source>
</evidence>
<dbReference type="Gene3D" id="2.40.50.100">
    <property type="match status" value="2"/>
</dbReference>
<protein>
    <submittedName>
        <fullName evidence="4">TOBE domain-containing protein</fullName>
    </submittedName>
</protein>